<keyword evidence="3" id="KW-1185">Reference proteome</keyword>
<feature type="domain" description="HTH lacI-type" evidence="1">
    <location>
        <begin position="5"/>
        <end position="58"/>
    </location>
</feature>
<dbReference type="SMART" id="SM00354">
    <property type="entry name" value="HTH_LACI"/>
    <property type="match status" value="1"/>
</dbReference>
<gene>
    <name evidence="2" type="ORF">HMPREF9488_00346</name>
</gene>
<dbReference type="Gene3D" id="1.10.260.40">
    <property type="entry name" value="lambda repressor-like DNA-binding domains"/>
    <property type="match status" value="1"/>
</dbReference>
<dbReference type="CDD" id="cd01392">
    <property type="entry name" value="HTH_LacI"/>
    <property type="match status" value="1"/>
</dbReference>
<dbReference type="AlphaFoldDB" id="E7G6F8"/>
<dbReference type="SUPFAM" id="SSF47413">
    <property type="entry name" value="lambda repressor-like DNA-binding domains"/>
    <property type="match status" value="1"/>
</dbReference>
<dbReference type="GO" id="GO:0006355">
    <property type="term" value="P:regulation of DNA-templated transcription"/>
    <property type="evidence" value="ECO:0007669"/>
    <property type="project" value="InterPro"/>
</dbReference>
<dbReference type="InterPro" id="IPR010982">
    <property type="entry name" value="Lambda_DNA-bd_dom_sf"/>
</dbReference>
<dbReference type="InterPro" id="IPR000843">
    <property type="entry name" value="HTH_LacI"/>
</dbReference>
<organism evidence="2 3">
    <name type="scientific">Coprobacillus cateniformis</name>
    <dbReference type="NCBI Taxonomy" id="100884"/>
    <lineage>
        <taxon>Bacteria</taxon>
        <taxon>Bacillati</taxon>
        <taxon>Bacillota</taxon>
        <taxon>Erysipelotrichia</taxon>
        <taxon>Erysipelotrichales</taxon>
        <taxon>Coprobacillaceae</taxon>
        <taxon>Coprobacillus</taxon>
    </lineage>
</organism>
<evidence type="ECO:0000259" key="1">
    <source>
        <dbReference type="PROSITE" id="PS50932"/>
    </source>
</evidence>
<dbReference type="OrthoDB" id="43195at2"/>
<sequence length="58" mass="6529">MSKNTTMQDIAHKLNISINAVSIALNDKEGVSHELRMQILEAASEMNYTLKNSILKRL</sequence>
<evidence type="ECO:0000313" key="2">
    <source>
        <dbReference type="EMBL" id="EFW06385.1"/>
    </source>
</evidence>
<proteinExistence type="predicted"/>
<protein>
    <recommendedName>
        <fullName evidence="1">HTH lacI-type domain-containing protein</fullName>
    </recommendedName>
</protein>
<dbReference type="Pfam" id="PF00356">
    <property type="entry name" value="LacI"/>
    <property type="match status" value="1"/>
</dbReference>
<name>E7G6F8_9FIRM</name>
<dbReference type="EMBL" id="ADKX01000004">
    <property type="protein sequence ID" value="EFW06385.1"/>
    <property type="molecule type" value="Genomic_DNA"/>
</dbReference>
<accession>E7G6F8</accession>
<dbReference type="RefSeq" id="WP_008787474.1">
    <property type="nucleotide sequence ID" value="NZ_AKCB01000001.1"/>
</dbReference>
<dbReference type="Proteomes" id="UP000003157">
    <property type="component" value="Unassembled WGS sequence"/>
</dbReference>
<dbReference type="GeneID" id="78231720"/>
<comment type="caution">
    <text evidence="2">The sequence shown here is derived from an EMBL/GenBank/DDBJ whole genome shotgun (WGS) entry which is preliminary data.</text>
</comment>
<dbReference type="STRING" id="100884.GCA_000269565_01361"/>
<evidence type="ECO:0000313" key="3">
    <source>
        <dbReference type="Proteomes" id="UP000003157"/>
    </source>
</evidence>
<reference evidence="2 3" key="1">
    <citation type="submission" date="2010-12" db="EMBL/GenBank/DDBJ databases">
        <title>The Genome Sequence of Coprobacillus sp. strain 29_1.</title>
        <authorList>
            <consortium name="The Broad Institute Genome Sequencing Platform"/>
            <person name="Earl A."/>
            <person name="Ward D."/>
            <person name="Feldgarden M."/>
            <person name="Gevers D."/>
            <person name="Daigneault M."/>
            <person name="Sibley C.D."/>
            <person name="White A."/>
            <person name="Strauss J."/>
            <person name="Allen-Vercoe E."/>
            <person name="Young S.K."/>
            <person name="Zeng Q."/>
            <person name="Gargeya S."/>
            <person name="Fitzgerald M."/>
            <person name="Haas B."/>
            <person name="Abouelleil A."/>
            <person name="Alvarado L."/>
            <person name="Arachchi H.M."/>
            <person name="Berlin A."/>
            <person name="Brown A."/>
            <person name="Chapman S.B."/>
            <person name="Chen Z."/>
            <person name="Dunbar C."/>
            <person name="Freedman E."/>
            <person name="Gearin G."/>
            <person name="Gellesch M."/>
            <person name="Goldberg J."/>
            <person name="Griggs A."/>
            <person name="Gujja S."/>
            <person name="Heilman E."/>
            <person name="Heiman D."/>
            <person name="Howarth C."/>
            <person name="Larson L."/>
            <person name="Lui A."/>
            <person name="MacDonald P.J.P."/>
            <person name="Mehta T."/>
            <person name="Montmayeur A."/>
            <person name="Murphy C."/>
            <person name="Neiman D."/>
            <person name="Pearson M."/>
            <person name="Priest M."/>
            <person name="Roberts A."/>
            <person name="Saif S."/>
            <person name="Shea T."/>
            <person name="Shenoy N."/>
            <person name="Sisk P."/>
            <person name="Stolte C."/>
            <person name="Sykes S."/>
            <person name="White J."/>
            <person name="Yandava C."/>
            <person name="Nusbaum C."/>
            <person name="Birren B."/>
        </authorList>
    </citation>
    <scope>NUCLEOTIDE SEQUENCE [LARGE SCALE GENOMIC DNA]</scope>
    <source>
        <strain evidence="2 3">29_1</strain>
    </source>
</reference>
<dbReference type="HOGENOM" id="CLU_2971676_0_0_9"/>
<dbReference type="GO" id="GO:0003677">
    <property type="term" value="F:DNA binding"/>
    <property type="evidence" value="ECO:0007669"/>
    <property type="project" value="InterPro"/>
</dbReference>
<dbReference type="PROSITE" id="PS50932">
    <property type="entry name" value="HTH_LACI_2"/>
    <property type="match status" value="1"/>
</dbReference>
<dbReference type="eggNOG" id="COG1609">
    <property type="taxonomic scope" value="Bacteria"/>
</dbReference>